<dbReference type="EMBL" id="JAMQJY010000004">
    <property type="protein sequence ID" value="MCM2677476.1"/>
    <property type="molecule type" value="Genomic_DNA"/>
</dbReference>
<dbReference type="Gene3D" id="1.10.10.10">
    <property type="entry name" value="Winged helix-like DNA-binding domain superfamily/Winged helix DNA-binding domain"/>
    <property type="match status" value="1"/>
</dbReference>
<dbReference type="CDD" id="cd00090">
    <property type="entry name" value="HTH_ARSR"/>
    <property type="match status" value="1"/>
</dbReference>
<evidence type="ECO:0000256" key="1">
    <source>
        <dbReference type="ARBA" id="ARBA00023125"/>
    </source>
</evidence>
<evidence type="ECO:0000313" key="2">
    <source>
        <dbReference type="EMBL" id="MCM2677476.1"/>
    </source>
</evidence>
<evidence type="ECO:0000313" key="3">
    <source>
        <dbReference type="Proteomes" id="UP001203665"/>
    </source>
</evidence>
<reference evidence="2" key="1">
    <citation type="submission" date="2022-06" db="EMBL/GenBank/DDBJ databases">
        <title>Alkalicoccobacillus porphyridii sp. nov., isolated from a marine red alga, Porphyridium purpureum and reclassification of Shouchella plakortidis and Shouchella gibsonii as Alkalicoccobacillus plakortidis comb. nov. and Alkalicoccobacillus gibsonii comb. nov.</title>
        <authorList>
            <person name="Kim K.H."/>
            <person name="Lee J.K."/>
            <person name="Han D.M."/>
            <person name="Baek J.H."/>
            <person name="Jeon C.O."/>
        </authorList>
    </citation>
    <scope>NUCLEOTIDE SEQUENCE</scope>
    <source>
        <strain evidence="2">DSM 19153</strain>
    </source>
</reference>
<sequence length="155" mass="18289">MSNREMMKITLKQQKVISDPLRSRIIAMLHEEPMTPKQTAEKLDKNAGTIYYHIQQLFKHDILEIDHVDTNKGVVEKYYRSKAILFQGPEQEDSEEHVTGSNIHILLSKKLLDEMHQEVQEIYFKYGRLSIEETEEQNSYTVEFNVKNYVEEEKG</sequence>
<name>A0ABT0XNJ4_9BACI</name>
<comment type="caution">
    <text evidence="2">The sequence shown here is derived from an EMBL/GenBank/DDBJ whole genome shotgun (WGS) entry which is preliminary data.</text>
</comment>
<protein>
    <submittedName>
        <fullName evidence="2">Helix-turn-helix domain-containing protein</fullName>
    </submittedName>
</protein>
<dbReference type="Proteomes" id="UP001203665">
    <property type="component" value="Unassembled WGS sequence"/>
</dbReference>
<accession>A0ABT0XNJ4</accession>
<dbReference type="RefSeq" id="WP_251611282.1">
    <property type="nucleotide sequence ID" value="NZ_JAMQJY010000004.1"/>
</dbReference>
<organism evidence="2 3">
    <name type="scientific">Alkalicoccobacillus plakortidis</name>
    <dbReference type="NCBI Taxonomy" id="444060"/>
    <lineage>
        <taxon>Bacteria</taxon>
        <taxon>Bacillati</taxon>
        <taxon>Bacillota</taxon>
        <taxon>Bacilli</taxon>
        <taxon>Bacillales</taxon>
        <taxon>Bacillaceae</taxon>
        <taxon>Alkalicoccobacillus</taxon>
    </lineage>
</organism>
<dbReference type="InterPro" id="IPR036388">
    <property type="entry name" value="WH-like_DNA-bd_sf"/>
</dbReference>
<dbReference type="InterPro" id="IPR036390">
    <property type="entry name" value="WH_DNA-bd_sf"/>
</dbReference>
<gene>
    <name evidence="2" type="ORF">NDM98_19865</name>
</gene>
<proteinExistence type="predicted"/>
<dbReference type="Pfam" id="PF12840">
    <property type="entry name" value="HTH_20"/>
    <property type="match status" value="1"/>
</dbReference>
<dbReference type="SUPFAM" id="SSF46785">
    <property type="entry name" value="Winged helix' DNA-binding domain"/>
    <property type="match status" value="1"/>
</dbReference>
<dbReference type="InterPro" id="IPR011991">
    <property type="entry name" value="ArsR-like_HTH"/>
</dbReference>
<keyword evidence="3" id="KW-1185">Reference proteome</keyword>
<keyword evidence="1" id="KW-0238">DNA-binding</keyword>